<comment type="caution">
    <text evidence="2">The sequence shown here is derived from an EMBL/GenBank/DDBJ whole genome shotgun (WGS) entry which is preliminary data.</text>
</comment>
<sequence>MKKFLQILFYCCSLFLLASCSEDDDLGNIEDIPGLGGDTWVEGPLDRWLYDTLTKPYNIAVKYKWDQFEFELNKTLVPPKEDKVIPVMSAIKKVWIDNYIDEAGLTFFKKYSPKFFILSGSASWNENGTITLGTAEGGRKVVLYLLNDFRTREMPGYVPADSANVKQMFHVIEHEFGHILHQTVMYPQEFKEISTGYYTGNWNNISDYEARQDGFVTAYAMSAYDEDFVEMISMMLVEGQDGFDRIVNSIPPGSSINGMSQADAQARLRQKEAMVVEYFKAVWDIDFYSLQTKTRNTIEQLLY</sequence>
<dbReference type="OrthoDB" id="1113652at2"/>
<dbReference type="Proteomes" id="UP000316778">
    <property type="component" value="Unassembled WGS sequence"/>
</dbReference>
<dbReference type="SUPFAM" id="SSF55486">
    <property type="entry name" value="Metalloproteases ('zincins'), catalytic domain"/>
    <property type="match status" value="1"/>
</dbReference>
<evidence type="ECO:0000313" key="2">
    <source>
        <dbReference type="EMBL" id="TWI84511.1"/>
    </source>
</evidence>
<keyword evidence="1" id="KW-0732">Signal</keyword>
<proteinExistence type="predicted"/>
<evidence type="ECO:0000256" key="1">
    <source>
        <dbReference type="SAM" id="SignalP"/>
    </source>
</evidence>
<evidence type="ECO:0000313" key="3">
    <source>
        <dbReference type="Proteomes" id="UP000316778"/>
    </source>
</evidence>
<gene>
    <name evidence="2" type="ORF">LX66_4881</name>
</gene>
<protein>
    <submittedName>
        <fullName evidence="2">Substrate import-associated zinc metallohydrolase lipoprotein</fullName>
    </submittedName>
</protein>
<dbReference type="RefSeq" id="WP_145718225.1">
    <property type="nucleotide sequence ID" value="NZ_BAAAFY010000002.1"/>
</dbReference>
<dbReference type="Pfam" id="PF15890">
    <property type="entry name" value="Peptidase_Mx1"/>
    <property type="match status" value="1"/>
</dbReference>
<dbReference type="GO" id="GO:0016787">
    <property type="term" value="F:hydrolase activity"/>
    <property type="evidence" value="ECO:0007669"/>
    <property type="project" value="UniProtKB-KW"/>
</dbReference>
<feature type="chain" id="PRO_5021975789" evidence="1">
    <location>
        <begin position="19"/>
        <end position="303"/>
    </location>
</feature>
<dbReference type="EMBL" id="VLLG01000005">
    <property type="protein sequence ID" value="TWI84511.1"/>
    <property type="molecule type" value="Genomic_DNA"/>
</dbReference>
<reference evidence="2 3" key="1">
    <citation type="journal article" date="2013" name="Stand. Genomic Sci.">
        <title>Genomic Encyclopedia of Type Strains, Phase I: The one thousand microbial genomes (KMG-I) project.</title>
        <authorList>
            <person name="Kyrpides N.C."/>
            <person name="Woyke T."/>
            <person name="Eisen J.A."/>
            <person name="Garrity G."/>
            <person name="Lilburn T.G."/>
            <person name="Beck B.J."/>
            <person name="Whitman W.B."/>
            <person name="Hugenholtz P."/>
            <person name="Klenk H.P."/>
        </authorList>
    </citation>
    <scope>NUCLEOTIDE SEQUENCE [LARGE SCALE GENOMIC DNA]</scope>
    <source>
        <strain evidence="2 3">DSM 13484</strain>
    </source>
</reference>
<keyword evidence="3" id="KW-1185">Reference proteome</keyword>
<keyword evidence="2" id="KW-0378">Hydrolase</keyword>
<dbReference type="InterPro" id="IPR030890">
    <property type="entry name" value="LP_HExxH_w_TonB"/>
</dbReference>
<name>A0A562STD7_CHIJA</name>
<organism evidence="2 3">
    <name type="scientific">Chitinophaga japonensis</name>
    <name type="common">Flexibacter japonensis</name>
    <dbReference type="NCBI Taxonomy" id="104662"/>
    <lineage>
        <taxon>Bacteria</taxon>
        <taxon>Pseudomonadati</taxon>
        <taxon>Bacteroidota</taxon>
        <taxon>Chitinophagia</taxon>
        <taxon>Chitinophagales</taxon>
        <taxon>Chitinophagaceae</taxon>
        <taxon>Chitinophaga</taxon>
    </lineage>
</organism>
<accession>A0A562STD7</accession>
<dbReference type="PROSITE" id="PS51257">
    <property type="entry name" value="PROKAR_LIPOPROTEIN"/>
    <property type="match status" value="1"/>
</dbReference>
<dbReference type="Gene3D" id="3.40.390.70">
    <property type="match status" value="1"/>
</dbReference>
<dbReference type="AlphaFoldDB" id="A0A562STD7"/>
<dbReference type="NCBIfam" id="TIGR04549">
    <property type="entry name" value="LP_HExxH_w_tonB"/>
    <property type="match status" value="1"/>
</dbReference>
<keyword evidence="2" id="KW-0449">Lipoprotein</keyword>
<feature type="signal peptide" evidence="1">
    <location>
        <begin position="1"/>
        <end position="18"/>
    </location>
</feature>